<feature type="chain" id="PRO_5019294487" evidence="2">
    <location>
        <begin position="24"/>
        <end position="199"/>
    </location>
</feature>
<evidence type="ECO:0000256" key="1">
    <source>
        <dbReference type="SAM" id="MobiDB-lite"/>
    </source>
</evidence>
<dbReference type="EMBL" id="RBII01000002">
    <property type="protein sequence ID" value="RKQ69362.1"/>
    <property type="molecule type" value="Genomic_DNA"/>
</dbReference>
<dbReference type="InParanoid" id="A0A420WEL4"/>
<sequence length="199" mass="21524">MSRILKTALISVAGLTITASAQASCGGNFCTTANTVVKSAPPWTATQTSNYQATSHYSNNATRYYGFAGSPTTIPGLGANESLRPTVCPVNVYNPNGGKVLGCYNVVKTMTYKQAPQMTYYRIVRPIVYIRYPVPVAVPTYHHFNAYSQYGQYGHFSQFNRGCAGAAYASRYHQSSRYGSSRYGGSQSSHHNHAVGSCG</sequence>
<feature type="region of interest" description="Disordered" evidence="1">
    <location>
        <begin position="179"/>
        <end position="199"/>
    </location>
</feature>
<dbReference type="RefSeq" id="WP_121101932.1">
    <property type="nucleotide sequence ID" value="NZ_RBII01000002.1"/>
</dbReference>
<name>A0A420WEL4_9PROT</name>
<comment type="caution">
    <text evidence="3">The sequence shown here is derived from an EMBL/GenBank/DDBJ whole genome shotgun (WGS) entry which is preliminary data.</text>
</comment>
<reference evidence="3 4" key="1">
    <citation type="submission" date="2018-10" db="EMBL/GenBank/DDBJ databases">
        <title>Genomic Encyclopedia of Type Strains, Phase IV (KMG-IV): sequencing the most valuable type-strain genomes for metagenomic binning, comparative biology and taxonomic classification.</title>
        <authorList>
            <person name="Goeker M."/>
        </authorList>
    </citation>
    <scope>NUCLEOTIDE SEQUENCE [LARGE SCALE GENOMIC DNA]</scope>
    <source>
        <strain evidence="3 4">DSM 22008</strain>
    </source>
</reference>
<protein>
    <submittedName>
        <fullName evidence="3">Uncharacterized protein</fullName>
    </submittedName>
</protein>
<dbReference type="OrthoDB" id="10013795at2"/>
<keyword evidence="2" id="KW-0732">Signal</keyword>
<organism evidence="3 4">
    <name type="scientific">Litorimonas taeanensis</name>
    <dbReference type="NCBI Taxonomy" id="568099"/>
    <lineage>
        <taxon>Bacteria</taxon>
        <taxon>Pseudomonadati</taxon>
        <taxon>Pseudomonadota</taxon>
        <taxon>Alphaproteobacteria</taxon>
        <taxon>Maricaulales</taxon>
        <taxon>Robiginitomaculaceae</taxon>
    </lineage>
</organism>
<feature type="signal peptide" evidence="2">
    <location>
        <begin position="1"/>
        <end position="23"/>
    </location>
</feature>
<evidence type="ECO:0000313" key="3">
    <source>
        <dbReference type="EMBL" id="RKQ69362.1"/>
    </source>
</evidence>
<proteinExistence type="predicted"/>
<dbReference type="AlphaFoldDB" id="A0A420WEL4"/>
<keyword evidence="4" id="KW-1185">Reference proteome</keyword>
<gene>
    <name evidence="3" type="ORF">DES40_2162</name>
</gene>
<evidence type="ECO:0000256" key="2">
    <source>
        <dbReference type="SAM" id="SignalP"/>
    </source>
</evidence>
<feature type="compositionally biased region" description="Low complexity" evidence="1">
    <location>
        <begin position="179"/>
        <end position="189"/>
    </location>
</feature>
<accession>A0A420WEL4</accession>
<evidence type="ECO:0000313" key="4">
    <source>
        <dbReference type="Proteomes" id="UP000282211"/>
    </source>
</evidence>
<dbReference type="Proteomes" id="UP000282211">
    <property type="component" value="Unassembled WGS sequence"/>
</dbReference>